<dbReference type="Proteomes" id="UP000192731">
    <property type="component" value="Unassembled WGS sequence"/>
</dbReference>
<name>A0A1W1UNG9_DESTI</name>
<dbReference type="EMBL" id="FWWT01000008">
    <property type="protein sequence ID" value="SMB82678.1"/>
    <property type="molecule type" value="Genomic_DNA"/>
</dbReference>
<dbReference type="RefSeq" id="WP_084052203.1">
    <property type="nucleotide sequence ID" value="NZ_FWWT01000008.1"/>
</dbReference>
<evidence type="ECO:0000313" key="2">
    <source>
        <dbReference type="EMBL" id="SMB82678.1"/>
    </source>
</evidence>
<dbReference type="Pfam" id="PF09250">
    <property type="entry name" value="Prim-Pol"/>
    <property type="match status" value="1"/>
</dbReference>
<dbReference type="OrthoDB" id="25220at2"/>
<feature type="domain" description="DNA primase/polymerase bifunctional N-terminal" evidence="1">
    <location>
        <begin position="12"/>
        <end position="172"/>
    </location>
</feature>
<dbReference type="InterPro" id="IPR015330">
    <property type="entry name" value="DNA_primase/pol_bifunc_N"/>
</dbReference>
<evidence type="ECO:0000259" key="1">
    <source>
        <dbReference type="SMART" id="SM00943"/>
    </source>
</evidence>
<proteinExistence type="predicted"/>
<reference evidence="2 3" key="1">
    <citation type="submission" date="2017-04" db="EMBL/GenBank/DDBJ databases">
        <authorList>
            <person name="Afonso C.L."/>
            <person name="Miller P.J."/>
            <person name="Scott M.A."/>
            <person name="Spackman E."/>
            <person name="Goraichik I."/>
            <person name="Dimitrov K.M."/>
            <person name="Suarez D.L."/>
            <person name="Swayne D.E."/>
        </authorList>
    </citation>
    <scope>NUCLEOTIDE SEQUENCE [LARGE SCALE GENOMIC DNA]</scope>
    <source>
        <strain evidence="2 3">DSM 11270</strain>
    </source>
</reference>
<dbReference type="CDD" id="cd04859">
    <property type="entry name" value="Prim_Pol"/>
    <property type="match status" value="1"/>
</dbReference>
<dbReference type="AlphaFoldDB" id="A0A1W1UNG9"/>
<evidence type="ECO:0000313" key="3">
    <source>
        <dbReference type="Proteomes" id="UP000192731"/>
    </source>
</evidence>
<organism evidence="2 3">
    <name type="scientific">Desulfonispora thiosulfatigenes DSM 11270</name>
    <dbReference type="NCBI Taxonomy" id="656914"/>
    <lineage>
        <taxon>Bacteria</taxon>
        <taxon>Bacillati</taxon>
        <taxon>Bacillota</taxon>
        <taxon>Clostridia</taxon>
        <taxon>Eubacteriales</taxon>
        <taxon>Peptococcaceae</taxon>
        <taxon>Desulfonispora</taxon>
    </lineage>
</organism>
<gene>
    <name evidence="2" type="ORF">SAMN00017405_0954</name>
</gene>
<sequence>MNQQQDKRAHYLRTYANKFHLAVVPCKEKVPKISSWQKRGVPTKEELDEWGTKYPNSNVGLVLGQASGLVGIDADGQKGIARLKEVSNGDLPDTWSFKTPGGGIRLLYRIPKGLVPKKYVESLEGEHNELALLGEGQQTIMPPSIHPNGKEYFWMKGKGPSSIEVAEAPQWMIDLMTGKKPKEQKKASQKAAKKPKEAVGVLERLAGKCPLFQESWKEQQAQGISEEDWHNWMRLLVNAGQHEAAKLFSKSSDKHDERSDARSLSLIAETDENGTGPMVRCSTFGCGEETIEGCHSTLNLNDEEITNSPGSFIRNMMDGPTLPTDPVYQPYIQALDSVDDYTIDHHGNLCSFDKKGNPFTVANFVARPTMEVIRDDGVTEDRTFRIEGVLKDAKPLPAIDVSASEFPIMSWVLKNWGIEASIRAGQNRKDLCRDAVQNMAKEVVQHRIFTHLGWCQLDDGSWVYLHSEGCIGAENITVEVEKELARYALPSEIRDAKKAAETSFSLLKIAPLDITIPLLALVYLSPLVEVLRKAGIEPNFILWLHGLTGSRKTSLSLAFLAHFGAEFISKNPPASFKDTANALEKRSFVTKDTLLLIDDYHPEASRYEAQKMAQTAQRILRMFGDRIGRGRLKSTTEFQKTYAPRGMGLVTGEDLPQGQSSVARFIGAEIKSGDVDLKMLTKIQNDGLLLSEAMVGYIKWLMPKMDDLPEILLEQFQEKREQFQKNAAHGRLGEAAAWLYLAYDLMLGYMESLDVTSSDEVKEMLGEAEDVLVSLVQKQGGQVNQERPEQIFTRILGELLSMSKVRIDPIKKSTSHYEFDSIAGEHIGWSDETFYYLLPDATYNAVVKFLASRGEAFPVKDRTLWKNLEHANMIQVEKDSEGNVHRCIKKNIPKRRANPKEKPLRPRVLHVYRNVLDSDDEGRVAQ</sequence>
<dbReference type="SUPFAM" id="SSF56747">
    <property type="entry name" value="Prim-pol domain"/>
    <property type="match status" value="1"/>
</dbReference>
<dbReference type="STRING" id="656914.SAMN00017405_0954"/>
<protein>
    <submittedName>
        <fullName evidence="2">Bifunctional DNA primase/polymerase, N-terminal</fullName>
    </submittedName>
</protein>
<accession>A0A1W1UNG9</accession>
<dbReference type="SMART" id="SM00943">
    <property type="entry name" value="Prim-Pol"/>
    <property type="match status" value="1"/>
</dbReference>
<keyword evidence="3" id="KW-1185">Reference proteome</keyword>